<dbReference type="InterPro" id="IPR041854">
    <property type="entry name" value="BFD-like_2Fe2S-bd_dom_sf"/>
</dbReference>
<dbReference type="InterPro" id="IPR007419">
    <property type="entry name" value="BFD-like_2Fe2S-bd_dom"/>
</dbReference>
<dbReference type="CDD" id="cd19946">
    <property type="entry name" value="GlpA-like_Fer2_BFD-like"/>
    <property type="match status" value="1"/>
</dbReference>
<dbReference type="SUPFAM" id="SSF54373">
    <property type="entry name" value="FAD-linked reductases, C-terminal domain"/>
    <property type="match status" value="1"/>
</dbReference>
<name>A0A653A287_UNCDX</name>
<organism evidence="3">
    <name type="scientific">Uncultured Desulfatiglans sp</name>
    <dbReference type="NCBI Taxonomy" id="1748965"/>
    <lineage>
        <taxon>Bacteria</taxon>
        <taxon>Pseudomonadati</taxon>
        <taxon>Thermodesulfobacteriota</taxon>
        <taxon>Desulfobacteria</taxon>
        <taxon>Desulfatiglandales</taxon>
        <taxon>Desulfatiglandaceae</taxon>
        <taxon>Desulfatiglans</taxon>
        <taxon>environmental samples</taxon>
    </lineage>
</organism>
<feature type="domain" description="BFD-like [2Fe-2S]-binding" evidence="2">
    <location>
        <begin position="408"/>
        <end position="461"/>
    </location>
</feature>
<dbReference type="EC" id="1.1.5.3" evidence="3"/>
<evidence type="ECO:0000259" key="2">
    <source>
        <dbReference type="Pfam" id="PF04324"/>
    </source>
</evidence>
<dbReference type="Pfam" id="PF04324">
    <property type="entry name" value="Fer2_BFD"/>
    <property type="match status" value="1"/>
</dbReference>
<evidence type="ECO:0000313" key="3">
    <source>
        <dbReference type="EMBL" id="VBB42140.1"/>
    </source>
</evidence>
<dbReference type="SUPFAM" id="SSF51905">
    <property type="entry name" value="FAD/NAD(P)-binding domain"/>
    <property type="match status" value="1"/>
</dbReference>
<proteinExistence type="predicted"/>
<feature type="domain" description="FAD dependent oxidoreductase" evidence="1">
    <location>
        <begin position="6"/>
        <end position="362"/>
    </location>
</feature>
<dbReference type="InterPro" id="IPR052745">
    <property type="entry name" value="G3P_Oxidase/Oxidoreductase"/>
</dbReference>
<dbReference type="AlphaFoldDB" id="A0A653A287"/>
<dbReference type="Gene3D" id="1.10.10.1100">
    <property type="entry name" value="BFD-like [2Fe-2S]-binding domain"/>
    <property type="match status" value="1"/>
</dbReference>
<dbReference type="PANTHER" id="PTHR42720:SF1">
    <property type="entry name" value="GLYCEROL 3-PHOSPHATE OXIDASE"/>
    <property type="match status" value="1"/>
</dbReference>
<dbReference type="Pfam" id="PF01266">
    <property type="entry name" value="DAO"/>
    <property type="match status" value="1"/>
</dbReference>
<keyword evidence="3" id="KW-0560">Oxidoreductase</keyword>
<dbReference type="PANTHER" id="PTHR42720">
    <property type="entry name" value="GLYCEROL-3-PHOSPHATE DEHYDROGENASE"/>
    <property type="match status" value="1"/>
</dbReference>
<reference evidence="3" key="1">
    <citation type="submission" date="2018-07" db="EMBL/GenBank/DDBJ databases">
        <authorList>
            <consortium name="Genoscope - CEA"/>
            <person name="William W."/>
        </authorList>
    </citation>
    <scope>NUCLEOTIDE SEQUENCE</scope>
    <source>
        <strain evidence="3">IK1</strain>
    </source>
</reference>
<protein>
    <submittedName>
        <fullName evidence="3">Glycerol-3-phosphate dehydrogenase</fullName>
        <ecNumber evidence="3">1.1.5.3</ecNumber>
    </submittedName>
</protein>
<dbReference type="Gene3D" id="3.50.50.60">
    <property type="entry name" value="FAD/NAD(P)-binding domain"/>
    <property type="match status" value="1"/>
</dbReference>
<dbReference type="EMBL" id="UPXX01000013">
    <property type="protein sequence ID" value="VBB42140.1"/>
    <property type="molecule type" value="Genomic_DNA"/>
</dbReference>
<dbReference type="GO" id="GO:0004368">
    <property type="term" value="F:glycerol-3-phosphate dehydrogenase (quinone) activity"/>
    <property type="evidence" value="ECO:0007669"/>
    <property type="project" value="UniProtKB-EC"/>
</dbReference>
<accession>A0A653A287</accession>
<dbReference type="InterPro" id="IPR006076">
    <property type="entry name" value="FAD-dep_OxRdtase"/>
</dbReference>
<dbReference type="InterPro" id="IPR036188">
    <property type="entry name" value="FAD/NAD-bd_sf"/>
</dbReference>
<sequence>MEHSYDVLIIGAGVVGNAIARELSRYEIRVAVLEKELDVGMGTSSRNSGVLHSGIHYKPGALRARLNVRGNALMGPLCRELKVKIQYIGKLTVAQDEEDVRTLHALKEQGEANGVPGLEILDKATMQAIQPGVGGIRALHSPTTGIICPYGLTIALADNARMNGVDFHLGQEADAVRYGADGFTVTTTGGDTFEARVLINAAGLYADRICALLGISEYRIYPCRGEYLILDKRLQGSLSVLVYPAPRKGGAGLGIHLTNTVDGNILIGPSNEYVDTPDDYACTSDIIAQLKKEGHELLPGISTADFIRSFSGLRAKQTPPEIKGFKDFVIESRTDFPGFINLVGIESPGLTSSPAIAEMVREMVAERLPLVEKAAFIAERPGRAELFHELPAEEKADLVAQDPDYGEIVCRCEQITKREVLEAIQNPLGARTIAGIKYRSRAMMGRCQGGFCLPRIVQILEKEFGYRPEDYLLFSKGSHLFSGRVR</sequence>
<gene>
    <name evidence="3" type="ORF">TRIP_B200280</name>
</gene>
<evidence type="ECO:0000259" key="1">
    <source>
        <dbReference type="Pfam" id="PF01266"/>
    </source>
</evidence>
<dbReference type="Gene3D" id="3.30.9.10">
    <property type="entry name" value="D-Amino Acid Oxidase, subunit A, domain 2"/>
    <property type="match status" value="1"/>
</dbReference>